<keyword evidence="3" id="KW-0597">Phosphoprotein</keyword>
<protein>
    <recommendedName>
        <fullName evidence="1">Stage 0 sporulation protein A homolog</fullName>
    </recommendedName>
</protein>
<dbReference type="CDD" id="cd01949">
    <property type="entry name" value="GGDEF"/>
    <property type="match status" value="1"/>
</dbReference>
<evidence type="ECO:0000256" key="2">
    <source>
        <dbReference type="ARBA" id="ARBA00024867"/>
    </source>
</evidence>
<dbReference type="Gene3D" id="3.40.50.2300">
    <property type="match status" value="1"/>
</dbReference>
<dbReference type="Pfam" id="PF00990">
    <property type="entry name" value="GGDEF"/>
    <property type="match status" value="1"/>
</dbReference>
<feature type="modified residue" description="4-aspartylphosphate" evidence="3">
    <location>
        <position position="59"/>
    </location>
</feature>
<dbReference type="Gene3D" id="3.30.450.20">
    <property type="entry name" value="PAS domain"/>
    <property type="match status" value="1"/>
</dbReference>
<dbReference type="EMBL" id="DVJP01000026">
    <property type="protein sequence ID" value="HIS75826.1"/>
    <property type="molecule type" value="Genomic_DNA"/>
</dbReference>
<evidence type="ECO:0000313" key="7">
    <source>
        <dbReference type="Proteomes" id="UP000824002"/>
    </source>
</evidence>
<dbReference type="PROSITE" id="PS50110">
    <property type="entry name" value="RESPONSE_REGULATORY"/>
    <property type="match status" value="1"/>
</dbReference>
<comment type="caution">
    <text evidence="6">The sequence shown here is derived from an EMBL/GenBank/DDBJ whole genome shotgun (WGS) entry which is preliminary data.</text>
</comment>
<evidence type="ECO:0000259" key="4">
    <source>
        <dbReference type="PROSITE" id="PS50110"/>
    </source>
</evidence>
<dbReference type="InterPro" id="IPR035965">
    <property type="entry name" value="PAS-like_dom_sf"/>
</dbReference>
<dbReference type="Pfam" id="PF00072">
    <property type="entry name" value="Response_reg"/>
    <property type="match status" value="1"/>
</dbReference>
<dbReference type="AlphaFoldDB" id="A0A9D1FL36"/>
<gene>
    <name evidence="6" type="ORF">IAB51_03350</name>
</gene>
<evidence type="ECO:0000313" key="6">
    <source>
        <dbReference type="EMBL" id="HIS75826.1"/>
    </source>
</evidence>
<dbReference type="SUPFAM" id="SSF52172">
    <property type="entry name" value="CheY-like"/>
    <property type="match status" value="1"/>
</dbReference>
<dbReference type="InterPro" id="IPR043128">
    <property type="entry name" value="Rev_trsase/Diguanyl_cyclase"/>
</dbReference>
<dbReference type="NCBIfam" id="TIGR00254">
    <property type="entry name" value="GGDEF"/>
    <property type="match status" value="1"/>
</dbReference>
<dbReference type="PANTHER" id="PTHR46663">
    <property type="entry name" value="DIGUANYLATE CYCLASE DGCT-RELATED"/>
    <property type="match status" value="1"/>
</dbReference>
<dbReference type="SMART" id="SM00267">
    <property type="entry name" value="GGDEF"/>
    <property type="match status" value="1"/>
</dbReference>
<dbReference type="SUPFAM" id="SSF55073">
    <property type="entry name" value="Nucleotide cyclase"/>
    <property type="match status" value="1"/>
</dbReference>
<dbReference type="GO" id="GO:0000160">
    <property type="term" value="P:phosphorelay signal transduction system"/>
    <property type="evidence" value="ECO:0007669"/>
    <property type="project" value="InterPro"/>
</dbReference>
<organism evidence="6 7">
    <name type="scientific">Candidatus Merdivicinus excrementipullorum</name>
    <dbReference type="NCBI Taxonomy" id="2840867"/>
    <lineage>
        <taxon>Bacteria</taxon>
        <taxon>Bacillati</taxon>
        <taxon>Bacillota</taxon>
        <taxon>Clostridia</taxon>
        <taxon>Eubacteriales</taxon>
        <taxon>Oscillospiraceae</taxon>
        <taxon>Oscillospiraceae incertae sedis</taxon>
        <taxon>Candidatus Merdivicinus</taxon>
    </lineage>
</organism>
<dbReference type="SMART" id="SM00448">
    <property type="entry name" value="REC"/>
    <property type="match status" value="1"/>
</dbReference>
<feature type="domain" description="GGDEF" evidence="5">
    <location>
        <begin position="335"/>
        <end position="467"/>
    </location>
</feature>
<accession>A0A9D1FL36</accession>
<evidence type="ECO:0000256" key="3">
    <source>
        <dbReference type="PROSITE-ProRule" id="PRU00169"/>
    </source>
</evidence>
<feature type="domain" description="Response regulatory" evidence="4">
    <location>
        <begin position="9"/>
        <end position="125"/>
    </location>
</feature>
<reference evidence="6" key="1">
    <citation type="submission" date="2020-10" db="EMBL/GenBank/DDBJ databases">
        <authorList>
            <person name="Gilroy R."/>
        </authorList>
    </citation>
    <scope>NUCLEOTIDE SEQUENCE</scope>
    <source>
        <strain evidence="6">CHK199-13235</strain>
    </source>
</reference>
<dbReference type="InterPro" id="IPR029787">
    <property type="entry name" value="Nucleotide_cyclase"/>
</dbReference>
<dbReference type="InterPro" id="IPR001789">
    <property type="entry name" value="Sig_transdc_resp-reg_receiver"/>
</dbReference>
<dbReference type="PANTHER" id="PTHR46663:SF4">
    <property type="entry name" value="DIGUANYLATE CYCLASE DGCT-RELATED"/>
    <property type="match status" value="1"/>
</dbReference>
<sequence length="483" mass="55212">MRDDKRPDTILIADDTEVNRSVLRDLFHQEYEVAEAENGREAIRIIAEKQGRLAAVLLDFIMPEVDGKNVLRSIRRKNLIDIPVFLIIAGSIEESAFEGYEEIVADTIQKPIVEPGIVRKRVNNGIELYQLRREIRNAAEEQTGCLIAAEKRMQNTEEGLCQRNFSDRTFRLLEQERQRYSILSKMSGEILFSYDAASDTLEFTEKYQEVFGVETKIRSASSYLESCGHLSPEDCRELFRGIRQLTPDSPTLQMDLRLRKSDGKLVWFEAFLQAQWDFRHGNQFSGCFGKLTSIHQRKQESLHWKEQAMHDYLTRLCNRQGFETAVNMALEAPQAAFSIMILDVDNLKKVNDTKGHLAGDELLKSVGDTVKSLLRSTDVVARIGGDEFAVLLHGLENREVLRKKAENICRAFREKLDSQHHCGISASIGISTYPRDGQSYEELLRKADMALYEVKEHGKDGFAFYTVRMEQSPYLTALSDIDP</sequence>
<evidence type="ECO:0000256" key="1">
    <source>
        <dbReference type="ARBA" id="ARBA00018672"/>
    </source>
</evidence>
<dbReference type="SUPFAM" id="SSF55785">
    <property type="entry name" value="PYP-like sensor domain (PAS domain)"/>
    <property type="match status" value="1"/>
</dbReference>
<proteinExistence type="predicted"/>
<name>A0A9D1FL36_9FIRM</name>
<reference evidence="6" key="2">
    <citation type="journal article" date="2021" name="PeerJ">
        <title>Extensive microbial diversity within the chicken gut microbiome revealed by metagenomics and culture.</title>
        <authorList>
            <person name="Gilroy R."/>
            <person name="Ravi A."/>
            <person name="Getino M."/>
            <person name="Pursley I."/>
            <person name="Horton D.L."/>
            <person name="Alikhan N.F."/>
            <person name="Baker D."/>
            <person name="Gharbi K."/>
            <person name="Hall N."/>
            <person name="Watson M."/>
            <person name="Adriaenssens E.M."/>
            <person name="Foster-Nyarko E."/>
            <person name="Jarju S."/>
            <person name="Secka A."/>
            <person name="Antonio M."/>
            <person name="Oren A."/>
            <person name="Chaudhuri R.R."/>
            <person name="La Ragione R."/>
            <person name="Hildebrand F."/>
            <person name="Pallen M.J."/>
        </authorList>
    </citation>
    <scope>NUCLEOTIDE SEQUENCE</scope>
    <source>
        <strain evidence="6">CHK199-13235</strain>
    </source>
</reference>
<dbReference type="PROSITE" id="PS50887">
    <property type="entry name" value="GGDEF"/>
    <property type="match status" value="1"/>
</dbReference>
<dbReference type="Proteomes" id="UP000824002">
    <property type="component" value="Unassembled WGS sequence"/>
</dbReference>
<dbReference type="Gene3D" id="3.30.70.270">
    <property type="match status" value="1"/>
</dbReference>
<dbReference type="InterPro" id="IPR052163">
    <property type="entry name" value="DGC-Regulatory_Protein"/>
</dbReference>
<evidence type="ECO:0000259" key="5">
    <source>
        <dbReference type="PROSITE" id="PS50887"/>
    </source>
</evidence>
<dbReference type="InterPro" id="IPR011006">
    <property type="entry name" value="CheY-like_superfamily"/>
</dbReference>
<dbReference type="InterPro" id="IPR000160">
    <property type="entry name" value="GGDEF_dom"/>
</dbReference>
<comment type="function">
    <text evidence="2">May play the central regulatory role in sporulation. It may be an element of the effector pathway responsible for the activation of sporulation genes in response to nutritional stress. Spo0A may act in concert with spo0H (a sigma factor) to control the expression of some genes that are critical to the sporulation process.</text>
</comment>
<dbReference type="FunFam" id="3.30.70.270:FF:000001">
    <property type="entry name" value="Diguanylate cyclase domain protein"/>
    <property type="match status" value="1"/>
</dbReference>